<gene>
    <name evidence="1" type="ORF">X777_10785</name>
</gene>
<evidence type="ECO:0000313" key="1">
    <source>
        <dbReference type="EMBL" id="EZA50735.1"/>
    </source>
</evidence>
<organism evidence="1 2">
    <name type="scientific">Ooceraea biroi</name>
    <name type="common">Clonal raider ant</name>
    <name type="synonym">Cerapachys biroi</name>
    <dbReference type="NCBI Taxonomy" id="2015173"/>
    <lineage>
        <taxon>Eukaryota</taxon>
        <taxon>Metazoa</taxon>
        <taxon>Ecdysozoa</taxon>
        <taxon>Arthropoda</taxon>
        <taxon>Hexapoda</taxon>
        <taxon>Insecta</taxon>
        <taxon>Pterygota</taxon>
        <taxon>Neoptera</taxon>
        <taxon>Endopterygota</taxon>
        <taxon>Hymenoptera</taxon>
        <taxon>Apocrita</taxon>
        <taxon>Aculeata</taxon>
        <taxon>Formicoidea</taxon>
        <taxon>Formicidae</taxon>
        <taxon>Dorylinae</taxon>
        <taxon>Ooceraea</taxon>
    </lineage>
</organism>
<name>A0A026W3R9_OOCBI</name>
<dbReference type="Proteomes" id="UP000053097">
    <property type="component" value="Unassembled WGS sequence"/>
</dbReference>
<reference evidence="1 2" key="1">
    <citation type="journal article" date="2014" name="Curr. Biol.">
        <title>The genome of the clonal raider ant Cerapachys biroi.</title>
        <authorList>
            <person name="Oxley P.R."/>
            <person name="Ji L."/>
            <person name="Fetter-Pruneda I."/>
            <person name="McKenzie S.K."/>
            <person name="Li C."/>
            <person name="Hu H."/>
            <person name="Zhang G."/>
            <person name="Kronauer D.J."/>
        </authorList>
    </citation>
    <scope>NUCLEOTIDE SEQUENCE [LARGE SCALE GENOMIC DNA]</scope>
</reference>
<protein>
    <submittedName>
        <fullName evidence="1">Uncharacterized protein</fullName>
    </submittedName>
</protein>
<evidence type="ECO:0000313" key="2">
    <source>
        <dbReference type="Proteomes" id="UP000053097"/>
    </source>
</evidence>
<accession>A0A026W3R9</accession>
<dbReference type="EMBL" id="KK107447">
    <property type="protein sequence ID" value="EZA50735.1"/>
    <property type="molecule type" value="Genomic_DNA"/>
</dbReference>
<dbReference type="AlphaFoldDB" id="A0A026W3R9"/>
<sequence length="60" mass="6878">MTKSWGRLCISKSSENDKSEHSLDWVSFTIGKMRDISREITRQEILCRITQNCVENSAAS</sequence>
<keyword evidence="2" id="KW-1185">Reference proteome</keyword>
<proteinExistence type="predicted"/>